<evidence type="ECO:0000313" key="1">
    <source>
        <dbReference type="EMBL" id="DAF64787.1"/>
    </source>
</evidence>
<dbReference type="EMBL" id="BK032867">
    <property type="protein sequence ID" value="DAF64787.1"/>
    <property type="molecule type" value="Genomic_DNA"/>
</dbReference>
<sequence>MNESTEIPGLKNEYLDKIKSVINRHINKVTLLALTKTEFNIIQDEFGNMLDITVTCEHIFNNKQLIVTAVLSRKEL</sequence>
<protein>
    <submittedName>
        <fullName evidence="1">Uncharacterized protein</fullName>
    </submittedName>
</protein>
<reference evidence="1" key="1">
    <citation type="journal article" date="2021" name="Proc. Natl. Acad. Sci. U.S.A.">
        <title>A Catalog of Tens of Thousands of Viruses from Human Metagenomes Reveals Hidden Associations with Chronic Diseases.</title>
        <authorList>
            <person name="Tisza M.J."/>
            <person name="Buck C.B."/>
        </authorList>
    </citation>
    <scope>NUCLEOTIDE SEQUENCE</scope>
    <source>
        <strain evidence="1">Cted82</strain>
    </source>
</reference>
<organism evidence="1">
    <name type="scientific">Myoviridae sp. cted82</name>
    <dbReference type="NCBI Taxonomy" id="2827696"/>
    <lineage>
        <taxon>Viruses</taxon>
        <taxon>Duplodnaviria</taxon>
        <taxon>Heunggongvirae</taxon>
        <taxon>Uroviricota</taxon>
        <taxon>Caudoviricetes</taxon>
    </lineage>
</organism>
<proteinExistence type="predicted"/>
<name>A0A8S5TNT3_9CAUD</name>
<accession>A0A8S5TNT3</accession>